<evidence type="ECO:0000313" key="5">
    <source>
        <dbReference type="Proteomes" id="UP001630303"/>
    </source>
</evidence>
<dbReference type="InterPro" id="IPR054262">
    <property type="entry name" value="DUF6993"/>
</dbReference>
<evidence type="ECO:0000313" key="4">
    <source>
        <dbReference type="EMBL" id="MFM2719245.1"/>
    </source>
</evidence>
<reference evidence="4 5" key="1">
    <citation type="submission" date="2023-03" db="EMBL/GenBank/DDBJ databases">
        <title>MT1 and MT2 Draft Genomes of Novel Species.</title>
        <authorList>
            <person name="Venkateswaran K."/>
        </authorList>
    </citation>
    <scope>NUCLEOTIDE SEQUENCE [LARGE SCALE GENOMIC DNA]</scope>
    <source>
        <strain evidence="4 5">IF8SW-P5</strain>
    </source>
</reference>
<name>A0ABW9GEE7_9MICO</name>
<dbReference type="RefSeq" id="WP_408904856.1">
    <property type="nucleotide sequence ID" value="NZ_JAROCE010000001.1"/>
</dbReference>
<feature type="signal peptide" evidence="2">
    <location>
        <begin position="1"/>
        <end position="23"/>
    </location>
</feature>
<proteinExistence type="predicted"/>
<keyword evidence="2" id="KW-0732">Signal</keyword>
<dbReference type="PROSITE" id="PS51257">
    <property type="entry name" value="PROKAR_LIPOPROTEIN"/>
    <property type="match status" value="1"/>
</dbReference>
<gene>
    <name evidence="4" type="ORF">P5G46_01845</name>
</gene>
<evidence type="ECO:0000259" key="3">
    <source>
        <dbReference type="Pfam" id="PF22504"/>
    </source>
</evidence>
<evidence type="ECO:0000256" key="2">
    <source>
        <dbReference type="SAM" id="SignalP"/>
    </source>
</evidence>
<keyword evidence="5" id="KW-1185">Reference proteome</keyword>
<feature type="domain" description="DUF6993" evidence="3">
    <location>
        <begin position="74"/>
        <end position="157"/>
    </location>
</feature>
<sequence>MIENRRPAVLLVLAAALTLVGCAPDGLSGNTDDATPSAVTSTPTPTAAETPSTPTFIASGSAADNLPLFTQVVQAVWAGPDRAAGRAYVDGLVAAGFDKTQIQLTPDETTIGNPAESIEFSVRWGEDCLVGQVGPSIGDPVTTVLPGLASGGCLLGQTRAIDW</sequence>
<evidence type="ECO:0000256" key="1">
    <source>
        <dbReference type="SAM" id="MobiDB-lite"/>
    </source>
</evidence>
<accession>A0ABW9GEE7</accession>
<comment type="caution">
    <text evidence="4">The sequence shown here is derived from an EMBL/GenBank/DDBJ whole genome shotgun (WGS) entry which is preliminary data.</text>
</comment>
<feature type="compositionally biased region" description="Low complexity" evidence="1">
    <location>
        <begin position="34"/>
        <end position="53"/>
    </location>
</feature>
<feature type="chain" id="PRO_5045578082" description="DUF6993 domain-containing protein" evidence="2">
    <location>
        <begin position="24"/>
        <end position="163"/>
    </location>
</feature>
<dbReference type="EMBL" id="JAROCE010000001">
    <property type="protein sequence ID" value="MFM2719245.1"/>
    <property type="molecule type" value="Genomic_DNA"/>
</dbReference>
<protein>
    <recommendedName>
        <fullName evidence="3">DUF6993 domain-containing protein</fullName>
    </recommendedName>
</protein>
<feature type="region of interest" description="Disordered" evidence="1">
    <location>
        <begin position="29"/>
        <end position="53"/>
    </location>
</feature>
<dbReference type="Proteomes" id="UP001630303">
    <property type="component" value="Unassembled WGS sequence"/>
</dbReference>
<organism evidence="4 5">
    <name type="scientific">Microbacterium mcarthurae</name>
    <dbReference type="NCBI Taxonomy" id="3035918"/>
    <lineage>
        <taxon>Bacteria</taxon>
        <taxon>Bacillati</taxon>
        <taxon>Actinomycetota</taxon>
        <taxon>Actinomycetes</taxon>
        <taxon>Micrococcales</taxon>
        <taxon>Microbacteriaceae</taxon>
        <taxon>Microbacterium</taxon>
    </lineage>
</organism>
<dbReference type="Pfam" id="PF22504">
    <property type="entry name" value="DUF6993"/>
    <property type="match status" value="1"/>
</dbReference>